<dbReference type="AlphaFoldDB" id="A0A4V4HSE4"/>
<dbReference type="Proteomes" id="UP000308760">
    <property type="component" value="Unassembled WGS sequence"/>
</dbReference>
<comment type="caution">
    <text evidence="3">The sequence shown here is derived from an EMBL/GenBank/DDBJ whole genome shotgun (WGS) entry which is preliminary data.</text>
</comment>
<organism evidence="3 4">
    <name type="scientific">Glycomyces buryatensis</name>
    <dbReference type="NCBI Taxonomy" id="2570927"/>
    <lineage>
        <taxon>Bacteria</taxon>
        <taxon>Bacillati</taxon>
        <taxon>Actinomycetota</taxon>
        <taxon>Actinomycetes</taxon>
        <taxon>Glycomycetales</taxon>
        <taxon>Glycomycetaceae</taxon>
        <taxon>Glycomyces</taxon>
    </lineage>
</organism>
<evidence type="ECO:0000259" key="2">
    <source>
        <dbReference type="Pfam" id="PF08044"/>
    </source>
</evidence>
<reference evidence="4" key="1">
    <citation type="submission" date="2019-04" db="EMBL/GenBank/DDBJ databases">
        <title>Nocardioides xinjiangensis sp. nov.</title>
        <authorList>
            <person name="Liu S."/>
        </authorList>
    </citation>
    <scope>NUCLEOTIDE SEQUENCE [LARGE SCALE GENOMIC DNA]</scope>
    <source>
        <strain evidence="4">18</strain>
    </source>
</reference>
<proteinExistence type="predicted"/>
<dbReference type="EMBL" id="STGY01000044">
    <property type="protein sequence ID" value="THV41446.1"/>
    <property type="molecule type" value="Genomic_DNA"/>
</dbReference>
<name>A0A4V4HSE4_9ACTN</name>
<reference evidence="3 4" key="2">
    <citation type="submission" date="2019-05" db="EMBL/GenBank/DDBJ databases">
        <title>Glycomyces buryatensis sp. nov.</title>
        <authorList>
            <person name="Nikitina E."/>
        </authorList>
    </citation>
    <scope>NUCLEOTIDE SEQUENCE [LARGE SCALE GENOMIC DNA]</scope>
    <source>
        <strain evidence="3 4">18</strain>
    </source>
</reference>
<evidence type="ECO:0000313" key="3">
    <source>
        <dbReference type="EMBL" id="THV41446.1"/>
    </source>
</evidence>
<dbReference type="OrthoDB" id="4772576at2"/>
<keyword evidence="4" id="KW-1185">Reference proteome</keyword>
<gene>
    <name evidence="3" type="ORF">FAB82_11650</name>
</gene>
<dbReference type="InterPro" id="IPR012551">
    <property type="entry name" value="DUF1707_SHOCT-like"/>
</dbReference>
<sequence>MLNCGRPTPKRSSANPTCSTTTNGATADSCAGRADSTRLHPEGKQMSTPDPNMRISNTEREAIIARLHAATEEGRLDLNEFAERSSQTYEAKTYAEIEGLLADLPATGGELVAPTPAPESRPAPAELRLNPTASSVERKGEWTVPDRTVVNAKASSVKLDYRHATINLRDIAVKIDLKASSLELVLPRNAYAVDEDTDLMASSAKNHCSFKGDTNIRFTVSGFAKASSVNIRYERRFLWWRW</sequence>
<dbReference type="PANTHER" id="PTHR40763:SF5">
    <property type="entry name" value="MEMBRANE PROTEIN"/>
    <property type="match status" value="1"/>
</dbReference>
<feature type="region of interest" description="Disordered" evidence="1">
    <location>
        <begin position="115"/>
        <end position="140"/>
    </location>
</feature>
<feature type="compositionally biased region" description="Polar residues" evidence="1">
    <location>
        <begin position="45"/>
        <end position="55"/>
    </location>
</feature>
<feature type="domain" description="DUF1707" evidence="2">
    <location>
        <begin position="53"/>
        <end position="105"/>
    </location>
</feature>
<accession>A0A4V4HSE4</accession>
<dbReference type="Pfam" id="PF08044">
    <property type="entry name" value="DUF1707"/>
    <property type="match status" value="1"/>
</dbReference>
<feature type="compositionally biased region" description="Polar residues" evidence="1">
    <location>
        <begin position="10"/>
        <end position="26"/>
    </location>
</feature>
<evidence type="ECO:0000256" key="1">
    <source>
        <dbReference type="SAM" id="MobiDB-lite"/>
    </source>
</evidence>
<feature type="region of interest" description="Disordered" evidence="1">
    <location>
        <begin position="1"/>
        <end position="55"/>
    </location>
</feature>
<dbReference type="PANTHER" id="PTHR40763">
    <property type="entry name" value="MEMBRANE PROTEIN-RELATED"/>
    <property type="match status" value="1"/>
</dbReference>
<protein>
    <submittedName>
        <fullName evidence="3">DUF1707 domain-containing protein</fullName>
    </submittedName>
</protein>
<evidence type="ECO:0000313" key="4">
    <source>
        <dbReference type="Proteomes" id="UP000308760"/>
    </source>
</evidence>